<evidence type="ECO:0000256" key="14">
    <source>
        <dbReference type="ARBA" id="ARBA00049255"/>
    </source>
</evidence>
<dbReference type="Pfam" id="PF03483">
    <property type="entry name" value="B3_4"/>
    <property type="match status" value="1"/>
</dbReference>
<dbReference type="NCBIfam" id="NF045760">
    <property type="entry name" value="YtpR"/>
    <property type="match status" value="1"/>
</dbReference>
<name>A0ABW3FFP2_9HYPH</name>
<comment type="cofactor">
    <cofactor evidence="15">
        <name>Mg(2+)</name>
        <dbReference type="ChEBI" id="CHEBI:18420"/>
    </cofactor>
    <text evidence="15">Binds 2 magnesium ions per tetramer.</text>
</comment>
<keyword evidence="8 15" id="KW-0547">Nucleotide-binding</keyword>
<evidence type="ECO:0000256" key="5">
    <source>
        <dbReference type="ARBA" id="ARBA00022555"/>
    </source>
</evidence>
<dbReference type="InterPro" id="IPR009061">
    <property type="entry name" value="DNA-bd_dom_put_sf"/>
</dbReference>
<keyword evidence="21" id="KW-1185">Reference proteome</keyword>
<dbReference type="Gene3D" id="3.50.40.10">
    <property type="entry name" value="Phenylalanyl-trna Synthetase, Chain B, domain 3"/>
    <property type="match status" value="1"/>
</dbReference>
<keyword evidence="9 15" id="KW-0067">ATP-binding</keyword>
<dbReference type="SMART" id="SM00873">
    <property type="entry name" value="B3_4"/>
    <property type="match status" value="1"/>
</dbReference>
<keyword evidence="11 16" id="KW-0694">RNA-binding</keyword>
<evidence type="ECO:0000256" key="15">
    <source>
        <dbReference type="HAMAP-Rule" id="MF_00283"/>
    </source>
</evidence>
<comment type="catalytic activity">
    <reaction evidence="14 15">
        <text>tRNA(Phe) + L-phenylalanine + ATP = L-phenylalanyl-tRNA(Phe) + AMP + diphosphate + H(+)</text>
        <dbReference type="Rhea" id="RHEA:19413"/>
        <dbReference type="Rhea" id="RHEA-COMP:9668"/>
        <dbReference type="Rhea" id="RHEA-COMP:9699"/>
        <dbReference type="ChEBI" id="CHEBI:15378"/>
        <dbReference type="ChEBI" id="CHEBI:30616"/>
        <dbReference type="ChEBI" id="CHEBI:33019"/>
        <dbReference type="ChEBI" id="CHEBI:58095"/>
        <dbReference type="ChEBI" id="CHEBI:78442"/>
        <dbReference type="ChEBI" id="CHEBI:78531"/>
        <dbReference type="ChEBI" id="CHEBI:456215"/>
        <dbReference type="EC" id="6.1.1.20"/>
    </reaction>
</comment>
<comment type="subunit">
    <text evidence="3 15">Tetramer of two alpha and two beta subunits.</text>
</comment>
<dbReference type="PROSITE" id="PS51483">
    <property type="entry name" value="B5"/>
    <property type="match status" value="1"/>
</dbReference>
<dbReference type="InterPro" id="IPR045060">
    <property type="entry name" value="Phe-tRNA-ligase_IIc_bsu"/>
</dbReference>
<dbReference type="Gene3D" id="2.40.50.140">
    <property type="entry name" value="Nucleic acid-binding proteins"/>
    <property type="match status" value="1"/>
</dbReference>
<evidence type="ECO:0000259" key="17">
    <source>
        <dbReference type="PROSITE" id="PS50886"/>
    </source>
</evidence>
<evidence type="ECO:0000256" key="3">
    <source>
        <dbReference type="ARBA" id="ARBA00011209"/>
    </source>
</evidence>
<dbReference type="InterPro" id="IPR020825">
    <property type="entry name" value="Phe-tRNA_synthase-like_B3/B4"/>
</dbReference>
<dbReference type="Pfam" id="PF17759">
    <property type="entry name" value="tRNA_synthFbeta"/>
    <property type="match status" value="1"/>
</dbReference>
<keyword evidence="5 16" id="KW-0820">tRNA-binding</keyword>
<dbReference type="SUPFAM" id="SSF56037">
    <property type="entry name" value="PheT/TilS domain"/>
    <property type="match status" value="1"/>
</dbReference>
<dbReference type="InterPro" id="IPR041616">
    <property type="entry name" value="PheRS_beta_core"/>
</dbReference>
<evidence type="ECO:0000256" key="12">
    <source>
        <dbReference type="ARBA" id="ARBA00022917"/>
    </source>
</evidence>
<dbReference type="Gene3D" id="3.30.70.380">
    <property type="entry name" value="Ferrodoxin-fold anticodon-binding domain"/>
    <property type="match status" value="1"/>
</dbReference>
<dbReference type="SUPFAM" id="SSF55681">
    <property type="entry name" value="Class II aaRS and biotin synthetases"/>
    <property type="match status" value="1"/>
</dbReference>
<evidence type="ECO:0000313" key="21">
    <source>
        <dbReference type="Proteomes" id="UP001597101"/>
    </source>
</evidence>
<dbReference type="Proteomes" id="UP001597101">
    <property type="component" value="Unassembled WGS sequence"/>
</dbReference>
<dbReference type="SUPFAM" id="SSF46955">
    <property type="entry name" value="Putative DNA-binding domain"/>
    <property type="match status" value="1"/>
</dbReference>
<dbReference type="EMBL" id="JBHTJV010000012">
    <property type="protein sequence ID" value="MFD0917316.1"/>
    <property type="molecule type" value="Genomic_DNA"/>
</dbReference>
<keyword evidence="10 15" id="KW-0460">Magnesium</keyword>
<dbReference type="SMART" id="SM00874">
    <property type="entry name" value="B5"/>
    <property type="match status" value="1"/>
</dbReference>
<evidence type="ECO:0000256" key="7">
    <source>
        <dbReference type="ARBA" id="ARBA00022723"/>
    </source>
</evidence>
<dbReference type="Pfam" id="PF03147">
    <property type="entry name" value="FDX-ACB"/>
    <property type="match status" value="1"/>
</dbReference>
<evidence type="ECO:0000313" key="20">
    <source>
        <dbReference type="EMBL" id="MFD0917316.1"/>
    </source>
</evidence>
<dbReference type="InterPro" id="IPR005121">
    <property type="entry name" value="Fdx_antiC-bd"/>
</dbReference>
<protein>
    <recommendedName>
        <fullName evidence="15">Phenylalanine--tRNA ligase beta subunit</fullName>
        <ecNumber evidence="15">6.1.1.20</ecNumber>
    </recommendedName>
    <alternativeName>
        <fullName evidence="15">Phenylalanyl-tRNA synthetase beta subunit</fullName>
        <shortName evidence="15">PheRS</shortName>
    </alternativeName>
</protein>
<dbReference type="InterPro" id="IPR005146">
    <property type="entry name" value="B3/B4_tRNA-bd"/>
</dbReference>
<dbReference type="NCBIfam" id="TIGR00472">
    <property type="entry name" value="pheT_bact"/>
    <property type="match status" value="1"/>
</dbReference>
<dbReference type="SUPFAM" id="SSF50249">
    <property type="entry name" value="Nucleic acid-binding proteins"/>
    <property type="match status" value="1"/>
</dbReference>
<dbReference type="PANTHER" id="PTHR10947">
    <property type="entry name" value="PHENYLALANYL-TRNA SYNTHETASE BETA CHAIN AND LEUCINE-RICH REPEAT-CONTAINING PROTEIN 47"/>
    <property type="match status" value="1"/>
</dbReference>
<evidence type="ECO:0000256" key="10">
    <source>
        <dbReference type="ARBA" id="ARBA00022842"/>
    </source>
</evidence>
<keyword evidence="13 15" id="KW-0030">Aminoacyl-tRNA synthetase</keyword>
<dbReference type="CDD" id="cd02796">
    <property type="entry name" value="tRNA_bind_bactPheRS"/>
    <property type="match status" value="1"/>
</dbReference>
<keyword evidence="6 15" id="KW-0436">Ligase</keyword>
<dbReference type="InterPro" id="IPR004532">
    <property type="entry name" value="Phe-tRNA-ligase_IIc_bsu_bact"/>
</dbReference>
<feature type="binding site" evidence="15">
    <location>
        <position position="468"/>
    </location>
    <ligand>
        <name>Mg(2+)</name>
        <dbReference type="ChEBI" id="CHEBI:18420"/>
        <note>shared with alpha subunit</note>
    </ligand>
</feature>
<evidence type="ECO:0000256" key="6">
    <source>
        <dbReference type="ARBA" id="ARBA00022598"/>
    </source>
</evidence>
<gene>
    <name evidence="15 20" type="primary">pheT</name>
    <name evidence="20" type="ORF">ACFQ14_12950</name>
</gene>
<evidence type="ECO:0000256" key="13">
    <source>
        <dbReference type="ARBA" id="ARBA00023146"/>
    </source>
</evidence>
<evidence type="ECO:0000256" key="1">
    <source>
        <dbReference type="ARBA" id="ARBA00004496"/>
    </source>
</evidence>
<evidence type="ECO:0000259" key="18">
    <source>
        <dbReference type="PROSITE" id="PS51447"/>
    </source>
</evidence>
<dbReference type="HAMAP" id="MF_00283">
    <property type="entry name" value="Phe_tRNA_synth_beta1"/>
    <property type="match status" value="1"/>
</dbReference>
<dbReference type="GO" id="GO:0004826">
    <property type="term" value="F:phenylalanine-tRNA ligase activity"/>
    <property type="evidence" value="ECO:0007669"/>
    <property type="project" value="UniProtKB-EC"/>
</dbReference>
<feature type="domain" description="FDX-ACB" evidence="18">
    <location>
        <begin position="715"/>
        <end position="808"/>
    </location>
</feature>
<evidence type="ECO:0000256" key="9">
    <source>
        <dbReference type="ARBA" id="ARBA00022840"/>
    </source>
</evidence>
<dbReference type="PANTHER" id="PTHR10947:SF0">
    <property type="entry name" value="PHENYLALANINE--TRNA LIGASE BETA SUBUNIT"/>
    <property type="match status" value="1"/>
</dbReference>
<dbReference type="Gene3D" id="3.30.56.10">
    <property type="match status" value="2"/>
</dbReference>
<dbReference type="RefSeq" id="WP_377213179.1">
    <property type="nucleotide sequence ID" value="NZ_JBHTJV010000012.1"/>
</dbReference>
<comment type="subcellular location">
    <subcellularLocation>
        <location evidence="1 15">Cytoplasm</location>
    </subcellularLocation>
</comment>
<evidence type="ECO:0000256" key="8">
    <source>
        <dbReference type="ARBA" id="ARBA00022741"/>
    </source>
</evidence>
<feature type="domain" description="B5" evidence="19">
    <location>
        <begin position="401"/>
        <end position="481"/>
    </location>
</feature>
<feature type="binding site" evidence="15">
    <location>
        <position position="459"/>
    </location>
    <ligand>
        <name>Mg(2+)</name>
        <dbReference type="ChEBI" id="CHEBI:18420"/>
        <note>shared with alpha subunit</note>
    </ligand>
</feature>
<comment type="caution">
    <text evidence="20">The sequence shown here is derived from an EMBL/GenBank/DDBJ whole genome shotgun (WGS) entry which is preliminary data.</text>
</comment>
<dbReference type="Pfam" id="PF01588">
    <property type="entry name" value="tRNA_bind"/>
    <property type="match status" value="1"/>
</dbReference>
<dbReference type="InterPro" id="IPR002547">
    <property type="entry name" value="tRNA-bd_dom"/>
</dbReference>
<keyword evidence="12 15" id="KW-0648">Protein biosynthesis</keyword>
<dbReference type="Pfam" id="PF03484">
    <property type="entry name" value="B5"/>
    <property type="match status" value="1"/>
</dbReference>
<dbReference type="Gene3D" id="3.30.930.10">
    <property type="entry name" value="Bira Bifunctional Protein, Domain 2"/>
    <property type="match status" value="1"/>
</dbReference>
<dbReference type="PROSITE" id="PS51447">
    <property type="entry name" value="FDX_ACB"/>
    <property type="match status" value="1"/>
</dbReference>
<keyword evidence="7 15" id="KW-0479">Metal-binding</keyword>
<evidence type="ECO:0000256" key="16">
    <source>
        <dbReference type="PROSITE-ProRule" id="PRU00209"/>
    </source>
</evidence>
<proteinExistence type="inferred from homology"/>
<dbReference type="InterPro" id="IPR045864">
    <property type="entry name" value="aa-tRNA-synth_II/BPL/LPL"/>
</dbReference>
<feature type="binding site" evidence="15">
    <location>
        <position position="469"/>
    </location>
    <ligand>
        <name>Mg(2+)</name>
        <dbReference type="ChEBI" id="CHEBI:18420"/>
        <note>shared with alpha subunit</note>
    </ligand>
</feature>
<accession>A0ABW3FFP2</accession>
<feature type="domain" description="TRNA-binding" evidence="17">
    <location>
        <begin position="38"/>
        <end position="148"/>
    </location>
</feature>
<dbReference type="InterPro" id="IPR033714">
    <property type="entry name" value="tRNA_bind_bactPheRS"/>
</dbReference>
<reference evidence="21" key="1">
    <citation type="journal article" date="2019" name="Int. J. Syst. Evol. Microbiol.">
        <title>The Global Catalogue of Microorganisms (GCM) 10K type strain sequencing project: providing services to taxonomists for standard genome sequencing and annotation.</title>
        <authorList>
            <consortium name="The Broad Institute Genomics Platform"/>
            <consortium name="The Broad Institute Genome Sequencing Center for Infectious Disease"/>
            <person name="Wu L."/>
            <person name="Ma J."/>
        </authorList>
    </citation>
    <scope>NUCLEOTIDE SEQUENCE [LARGE SCALE GENOMIC DNA]</scope>
    <source>
        <strain evidence="21">CCUG 60023</strain>
    </source>
</reference>
<dbReference type="InterPro" id="IPR005147">
    <property type="entry name" value="tRNA_synthase_B5-dom"/>
</dbReference>
<dbReference type="SMART" id="SM00896">
    <property type="entry name" value="FDX-ACB"/>
    <property type="match status" value="1"/>
</dbReference>
<comment type="similarity">
    <text evidence="2 15">Belongs to the phenylalanyl-tRNA synthetase beta subunit family. Type 1 subfamily.</text>
</comment>
<sequence length="809" mass="85970">MKFTLSWLKDHLETNATLDEIVETLTMIGLEVEDVDDRASFKSFTIAKVLSAERHPDADKLQVLSVDTGSGDPIQVVCGAPNARAGLVGAFAGSGTYVPGIDLTLGVGNIRGVESFGMMCSERELELSEDHDGIIDLPEDAPIGMPFADYAGLSDPVIEIGITPNRPDALGVSGIAKDLAAAGLGTVKTPSISAIKGQGDCPVSVDLSADGAAEFCPAFGLRLVRNVKNGPSPKWMQQRLKAIGLRPISALVDVTNYVTFDRGRPLHVFDADKVQGNLAVRCAAPDEEFIALDGKTYALKPDHFVIADDKGAESLAGIMGGEESGCSDQTTNVLVESALWDPLTIARTGRDLGILTDARYRFERGVDPAFMKSGLDYGTQLILDMCGGEPSKEVIAGEVPKPDLVIDFPVSEIKRLTSIEVDTPEIIDILTRLEFTVEGPISKDGGDVLKVAVPGNRPDAHGKADLVEEVMRIHGVNNIEPQPLPAMASVGQRILTTGQMRTRQTRRALAARGMSEAVCYSFIPKAHAEAFGGGAPLLALSNPIASDMSDMRPSLLPSLLSAAGRNVARGFNDLAIFEVSHIYAGDKPEEQHRVASGIRRGTSHLEATGRAWQGAAKPVDVFDAKEDALAVLAACGMDPTKVQIEAGGPEWFHPGRSGTIKLGPKVVIGTFGEFHPMTLELLDVSGPLCGFEIMLDAIPAPRKKAKASKGALHLSPLQPVRRDFAFVVESAVEAASLLRAAKGADKKLITDVTVFDVFEGPSLGEGRKSIAIEVTLQPSDKSLTDEQIDAISTKVVENVTKTTGAELRG</sequence>
<dbReference type="InterPro" id="IPR036690">
    <property type="entry name" value="Fdx_antiC-bd_sf"/>
</dbReference>
<organism evidence="20 21">
    <name type="scientific">Pseudahrensia aquimaris</name>
    <dbReference type="NCBI Taxonomy" id="744461"/>
    <lineage>
        <taxon>Bacteria</taxon>
        <taxon>Pseudomonadati</taxon>
        <taxon>Pseudomonadota</taxon>
        <taxon>Alphaproteobacteria</taxon>
        <taxon>Hyphomicrobiales</taxon>
        <taxon>Ahrensiaceae</taxon>
        <taxon>Pseudahrensia</taxon>
    </lineage>
</organism>
<evidence type="ECO:0000256" key="2">
    <source>
        <dbReference type="ARBA" id="ARBA00008653"/>
    </source>
</evidence>
<evidence type="ECO:0000259" key="19">
    <source>
        <dbReference type="PROSITE" id="PS51483"/>
    </source>
</evidence>
<dbReference type="SUPFAM" id="SSF54991">
    <property type="entry name" value="Anticodon-binding domain of PheRS"/>
    <property type="match status" value="1"/>
</dbReference>
<evidence type="ECO:0000256" key="4">
    <source>
        <dbReference type="ARBA" id="ARBA00022490"/>
    </source>
</evidence>
<evidence type="ECO:0000256" key="11">
    <source>
        <dbReference type="ARBA" id="ARBA00022884"/>
    </source>
</evidence>
<keyword evidence="4 15" id="KW-0963">Cytoplasm</keyword>
<dbReference type="EC" id="6.1.1.20" evidence="15"/>
<dbReference type="CDD" id="cd00769">
    <property type="entry name" value="PheRS_beta_core"/>
    <property type="match status" value="1"/>
</dbReference>
<dbReference type="InterPro" id="IPR012340">
    <property type="entry name" value="NA-bd_OB-fold"/>
</dbReference>
<feature type="binding site" evidence="15">
    <location>
        <position position="465"/>
    </location>
    <ligand>
        <name>Mg(2+)</name>
        <dbReference type="ChEBI" id="CHEBI:18420"/>
        <note>shared with alpha subunit</note>
    </ligand>
</feature>
<dbReference type="PROSITE" id="PS50886">
    <property type="entry name" value="TRBD"/>
    <property type="match status" value="1"/>
</dbReference>